<evidence type="ECO:0000313" key="2">
    <source>
        <dbReference type="EMBL" id="EFX05352.1"/>
    </source>
</evidence>
<gene>
    <name evidence="2" type="ORF">CMQ_3421</name>
</gene>
<dbReference type="InParanoid" id="F0XA44"/>
<dbReference type="AlphaFoldDB" id="F0XA44"/>
<name>F0XA44_GROCL</name>
<sequence>MAQSTDLKPAAATADEPAAVEESNRPLSTAQYSVLRARLDLGDGQTDEGEGEDIGRRRLGGLLAKKRASPGDATAIGATATATVPQVPAFRPSDPNDGLGMQALDDADTTADGKTTLRPHELLLPLGGQAAAGPTTNRRARQLMVAPKAAMRGKPGGKMVGWQNGKTGGTAGGPNGRPNGSGGRGYESSSDDEAGRSSLGRKKVRKG</sequence>
<dbReference type="EMBL" id="GL629735">
    <property type="protein sequence ID" value="EFX05352.1"/>
    <property type="molecule type" value="Genomic_DNA"/>
</dbReference>
<dbReference type="Proteomes" id="UP000007796">
    <property type="component" value="Unassembled WGS sequence"/>
</dbReference>
<feature type="region of interest" description="Disordered" evidence="1">
    <location>
        <begin position="1"/>
        <end position="30"/>
    </location>
</feature>
<evidence type="ECO:0000256" key="1">
    <source>
        <dbReference type="SAM" id="MobiDB-lite"/>
    </source>
</evidence>
<feature type="compositionally biased region" description="Low complexity" evidence="1">
    <location>
        <begin position="10"/>
        <end position="21"/>
    </location>
</feature>
<proteinExistence type="predicted"/>
<dbReference type="RefSeq" id="XP_014174834.1">
    <property type="nucleotide sequence ID" value="XM_014319359.1"/>
</dbReference>
<feature type="region of interest" description="Disordered" evidence="1">
    <location>
        <begin position="146"/>
        <end position="207"/>
    </location>
</feature>
<reference evidence="2 3" key="1">
    <citation type="journal article" date="2011" name="Proc. Natl. Acad. Sci. U.S.A.">
        <title>Genome and transcriptome analyses of the mountain pine beetle-fungal symbiont Grosmannia clavigera, a lodgepole pine pathogen.</title>
        <authorList>
            <person name="DiGuistini S."/>
            <person name="Wang Y."/>
            <person name="Liao N.Y."/>
            <person name="Taylor G."/>
            <person name="Tanguay P."/>
            <person name="Feau N."/>
            <person name="Henrissat B."/>
            <person name="Chan S.K."/>
            <person name="Hesse-Orce U."/>
            <person name="Alamouti S.M."/>
            <person name="Tsui C.K.M."/>
            <person name="Docking R.T."/>
            <person name="Levasseur A."/>
            <person name="Haridas S."/>
            <person name="Robertson G."/>
            <person name="Birol I."/>
            <person name="Holt R.A."/>
            <person name="Marra M.A."/>
            <person name="Hamelin R.C."/>
            <person name="Hirst M."/>
            <person name="Jones S.J.M."/>
            <person name="Bohlmann J."/>
            <person name="Breuil C."/>
        </authorList>
    </citation>
    <scope>NUCLEOTIDE SEQUENCE [LARGE SCALE GENOMIC DNA]</scope>
    <source>
        <strain evidence="3">kw1407 / UAMH 11150</strain>
    </source>
</reference>
<dbReference type="GeneID" id="25976520"/>
<keyword evidence="3" id="KW-1185">Reference proteome</keyword>
<evidence type="ECO:0000313" key="3">
    <source>
        <dbReference type="Proteomes" id="UP000007796"/>
    </source>
</evidence>
<organism evidence="3">
    <name type="scientific">Grosmannia clavigera (strain kw1407 / UAMH 11150)</name>
    <name type="common">Blue stain fungus</name>
    <name type="synonym">Graphiocladiella clavigera</name>
    <dbReference type="NCBI Taxonomy" id="655863"/>
    <lineage>
        <taxon>Eukaryota</taxon>
        <taxon>Fungi</taxon>
        <taxon>Dikarya</taxon>
        <taxon>Ascomycota</taxon>
        <taxon>Pezizomycotina</taxon>
        <taxon>Sordariomycetes</taxon>
        <taxon>Sordariomycetidae</taxon>
        <taxon>Ophiostomatales</taxon>
        <taxon>Ophiostomataceae</taxon>
        <taxon>Leptographium</taxon>
    </lineage>
</organism>
<accession>F0XA44</accession>
<protein>
    <submittedName>
        <fullName evidence="2">Uncharacterized protein</fullName>
    </submittedName>
</protein>
<feature type="compositionally biased region" description="Gly residues" evidence="1">
    <location>
        <begin position="166"/>
        <end position="185"/>
    </location>
</feature>
<dbReference type="HOGENOM" id="CLU_1326500_0_0_1"/>
<feature type="region of interest" description="Disordered" evidence="1">
    <location>
        <begin position="85"/>
        <end position="113"/>
    </location>
</feature>